<feature type="active site" description="Proton acceptor; specific for D-alanine" evidence="7">
    <location>
        <position position="53"/>
    </location>
</feature>
<comment type="pathway">
    <text evidence="7">Amino-acid biosynthesis; D-alanine biosynthesis; D-alanine from L-alanine: step 1/1.</text>
</comment>
<feature type="active site" description="Proton acceptor; specific for L-alanine" evidence="7">
    <location>
        <position position="262"/>
    </location>
</feature>
<dbReference type="PANTHER" id="PTHR30511">
    <property type="entry name" value="ALANINE RACEMASE"/>
    <property type="match status" value="1"/>
</dbReference>
<evidence type="ECO:0000256" key="6">
    <source>
        <dbReference type="ARBA" id="ARBA00023235"/>
    </source>
</evidence>
<evidence type="ECO:0000256" key="5">
    <source>
        <dbReference type="ARBA" id="ARBA00022898"/>
    </source>
</evidence>
<evidence type="ECO:0000256" key="2">
    <source>
        <dbReference type="ARBA" id="ARBA00001933"/>
    </source>
</evidence>
<comment type="similarity">
    <text evidence="3 7">Belongs to the alanine racemase family.</text>
</comment>
<evidence type="ECO:0000259" key="10">
    <source>
        <dbReference type="SMART" id="SM01005"/>
    </source>
</evidence>
<evidence type="ECO:0000313" key="11">
    <source>
        <dbReference type="EMBL" id="SLN23365.1"/>
    </source>
</evidence>
<dbReference type="InterPro" id="IPR011079">
    <property type="entry name" value="Ala_racemase_C"/>
</dbReference>
<dbReference type="HAMAP" id="MF_01201">
    <property type="entry name" value="Ala_racemase"/>
    <property type="match status" value="1"/>
</dbReference>
<dbReference type="PROSITE" id="PS00395">
    <property type="entry name" value="ALANINE_RACEMASE"/>
    <property type="match status" value="1"/>
</dbReference>
<accession>A0A1X6YJA5</accession>
<feature type="binding site" evidence="7 9">
    <location>
        <position position="311"/>
    </location>
    <ligand>
        <name>substrate</name>
    </ligand>
</feature>
<dbReference type="EC" id="5.1.1.1" evidence="4 7"/>
<dbReference type="InterPro" id="IPR001608">
    <property type="entry name" value="Ala_racemase_N"/>
</dbReference>
<comment type="catalytic activity">
    <reaction evidence="1 7">
        <text>L-alanine = D-alanine</text>
        <dbReference type="Rhea" id="RHEA:20249"/>
        <dbReference type="ChEBI" id="CHEBI:57416"/>
        <dbReference type="ChEBI" id="CHEBI:57972"/>
        <dbReference type="EC" id="5.1.1.1"/>
    </reaction>
</comment>
<dbReference type="PANTHER" id="PTHR30511:SF0">
    <property type="entry name" value="ALANINE RACEMASE, CATABOLIC-RELATED"/>
    <property type="match status" value="1"/>
</dbReference>
<evidence type="ECO:0000256" key="8">
    <source>
        <dbReference type="PIRSR" id="PIRSR600821-50"/>
    </source>
</evidence>
<reference evidence="11 12" key="1">
    <citation type="submission" date="2017-03" db="EMBL/GenBank/DDBJ databases">
        <authorList>
            <person name="Afonso C.L."/>
            <person name="Miller P.J."/>
            <person name="Scott M.A."/>
            <person name="Spackman E."/>
            <person name="Goraichik I."/>
            <person name="Dimitrov K.M."/>
            <person name="Suarez D.L."/>
            <person name="Swayne D.E."/>
        </authorList>
    </citation>
    <scope>NUCLEOTIDE SEQUENCE [LARGE SCALE GENOMIC DNA]</scope>
    <source>
        <strain evidence="11 12">CECT 8110</strain>
    </source>
</reference>
<evidence type="ECO:0000256" key="1">
    <source>
        <dbReference type="ARBA" id="ARBA00000316"/>
    </source>
</evidence>
<evidence type="ECO:0000256" key="4">
    <source>
        <dbReference type="ARBA" id="ARBA00013089"/>
    </source>
</evidence>
<dbReference type="SUPFAM" id="SSF50621">
    <property type="entry name" value="Alanine racemase C-terminal domain-like"/>
    <property type="match status" value="1"/>
</dbReference>
<dbReference type="PRINTS" id="PR00992">
    <property type="entry name" value="ALARACEMASE"/>
</dbReference>
<keyword evidence="5 7" id="KW-0663">Pyridoxal phosphate</keyword>
<proteinExistence type="inferred from homology"/>
<keyword evidence="6 7" id="KW-0413">Isomerase</keyword>
<feature type="binding site" evidence="7 9">
    <location>
        <position position="148"/>
    </location>
    <ligand>
        <name>substrate</name>
    </ligand>
</feature>
<feature type="domain" description="Alanine racemase C-terminal" evidence="10">
    <location>
        <begin position="241"/>
        <end position="364"/>
    </location>
</feature>
<feature type="modified residue" description="N6-(pyridoxal phosphate)lysine" evidence="7 8">
    <location>
        <position position="53"/>
    </location>
</feature>
<comment type="cofactor">
    <cofactor evidence="2 7 8">
        <name>pyridoxal 5'-phosphate</name>
        <dbReference type="ChEBI" id="CHEBI:597326"/>
    </cofactor>
</comment>
<dbReference type="GO" id="GO:0005829">
    <property type="term" value="C:cytosol"/>
    <property type="evidence" value="ECO:0007669"/>
    <property type="project" value="TreeGrafter"/>
</dbReference>
<dbReference type="Gene3D" id="3.20.20.10">
    <property type="entry name" value="Alanine racemase"/>
    <property type="match status" value="1"/>
</dbReference>
<evidence type="ECO:0000256" key="7">
    <source>
        <dbReference type="HAMAP-Rule" id="MF_01201"/>
    </source>
</evidence>
<dbReference type="Proteomes" id="UP000193207">
    <property type="component" value="Unassembled WGS sequence"/>
</dbReference>
<dbReference type="InterPro" id="IPR029066">
    <property type="entry name" value="PLP-binding_barrel"/>
</dbReference>
<dbReference type="GO" id="GO:0030632">
    <property type="term" value="P:D-alanine biosynthetic process"/>
    <property type="evidence" value="ECO:0007669"/>
    <property type="project" value="UniProtKB-UniRule"/>
</dbReference>
<organism evidence="11 12">
    <name type="scientific">Roseovarius halotolerans</name>
    <dbReference type="NCBI Taxonomy" id="505353"/>
    <lineage>
        <taxon>Bacteria</taxon>
        <taxon>Pseudomonadati</taxon>
        <taxon>Pseudomonadota</taxon>
        <taxon>Alphaproteobacteria</taxon>
        <taxon>Rhodobacterales</taxon>
        <taxon>Roseobacteraceae</taxon>
        <taxon>Roseovarius</taxon>
    </lineage>
</organism>
<protein>
    <recommendedName>
        <fullName evidence="4 7">Alanine racemase</fullName>
        <ecNumber evidence="4 7">5.1.1.1</ecNumber>
    </recommendedName>
</protein>
<dbReference type="GO" id="GO:0008784">
    <property type="term" value="F:alanine racemase activity"/>
    <property type="evidence" value="ECO:0007669"/>
    <property type="project" value="UniProtKB-UniRule"/>
</dbReference>
<sequence length="366" mass="38389">MRAAAAFPLTPTLTVAKPSPMSTGTLTIDLDAILANWRALDAMSAGETAAVVKSDAYGLGTARVARSLAHAGARSFFVAVAEEGAALRATLGPSPAIYVFSGHMPGDADMIGDTGLIPMLNSLDQMIRHAEALPGHPFGIQLDTGMNRLGMEPGEWAAVRDVALGQSPALLISHLACADLPDHPMNRQQLHAFHEMTDGLDVPRCLANTGGVLMGPDYHFDMCRPGIGVYGGRPFADARPVVTLDLPVIQCRDLDPGETVGYANAFTAHRPTRIATVAAGYGDGILRALGPQSSLLAEDGTACPIAGRISMDLIGVDVTDLDHDPKSLQLLGTEQGVDDLADNAGTIGYEILTSLGARYLRRYIGG</sequence>
<evidence type="ECO:0000313" key="12">
    <source>
        <dbReference type="Proteomes" id="UP000193207"/>
    </source>
</evidence>
<dbReference type="NCBIfam" id="TIGR00492">
    <property type="entry name" value="alr"/>
    <property type="match status" value="1"/>
</dbReference>
<dbReference type="AlphaFoldDB" id="A0A1X6YJA5"/>
<gene>
    <name evidence="11" type="primary">alr</name>
    <name evidence="11" type="ORF">ROH8110_00940</name>
</gene>
<dbReference type="SMART" id="SM01005">
    <property type="entry name" value="Ala_racemase_C"/>
    <property type="match status" value="1"/>
</dbReference>
<dbReference type="CDD" id="cd00430">
    <property type="entry name" value="PLPDE_III_AR"/>
    <property type="match status" value="1"/>
</dbReference>
<name>A0A1X6YJA5_9RHOB</name>
<dbReference type="InterPro" id="IPR020622">
    <property type="entry name" value="Ala_racemase_pyridoxalP-BS"/>
</dbReference>
<dbReference type="GO" id="GO:0030170">
    <property type="term" value="F:pyridoxal phosphate binding"/>
    <property type="evidence" value="ECO:0007669"/>
    <property type="project" value="UniProtKB-UniRule"/>
</dbReference>
<dbReference type="UniPathway" id="UPA00042">
    <property type="reaction ID" value="UER00497"/>
</dbReference>
<dbReference type="Pfam" id="PF00842">
    <property type="entry name" value="Ala_racemase_C"/>
    <property type="match status" value="1"/>
</dbReference>
<evidence type="ECO:0000256" key="3">
    <source>
        <dbReference type="ARBA" id="ARBA00007880"/>
    </source>
</evidence>
<dbReference type="Gene3D" id="2.40.37.10">
    <property type="entry name" value="Lyase, Ornithine Decarboxylase, Chain A, domain 1"/>
    <property type="match status" value="1"/>
</dbReference>
<comment type="function">
    <text evidence="7">Catalyzes the interconversion of L-alanine and D-alanine. May also act on other amino acids.</text>
</comment>
<dbReference type="InterPro" id="IPR000821">
    <property type="entry name" value="Ala_racemase"/>
</dbReference>
<dbReference type="Pfam" id="PF01168">
    <property type="entry name" value="Ala_racemase_N"/>
    <property type="match status" value="1"/>
</dbReference>
<dbReference type="EMBL" id="FWFU01000001">
    <property type="protein sequence ID" value="SLN23365.1"/>
    <property type="molecule type" value="Genomic_DNA"/>
</dbReference>
<dbReference type="InterPro" id="IPR009006">
    <property type="entry name" value="Ala_racemase/Decarboxylase_C"/>
</dbReference>
<keyword evidence="12" id="KW-1185">Reference proteome</keyword>
<dbReference type="SUPFAM" id="SSF51419">
    <property type="entry name" value="PLP-binding barrel"/>
    <property type="match status" value="1"/>
</dbReference>
<evidence type="ECO:0000256" key="9">
    <source>
        <dbReference type="PIRSR" id="PIRSR600821-52"/>
    </source>
</evidence>